<gene>
    <name evidence="3" type="primary">AlNc14C145G7376</name>
    <name evidence="3" type="ORF">ALNC14_082950</name>
</gene>
<dbReference type="InterPro" id="IPR009057">
    <property type="entry name" value="Homeodomain-like_sf"/>
</dbReference>
<reference evidence="3" key="2">
    <citation type="submission" date="2011-02" db="EMBL/GenBank/DDBJ databases">
        <authorList>
            <person name="MacLean D."/>
        </authorList>
    </citation>
    <scope>NUCLEOTIDE SEQUENCE</scope>
</reference>
<dbReference type="SUPFAM" id="SSF46689">
    <property type="entry name" value="Homeodomain-like"/>
    <property type="match status" value="1"/>
</dbReference>
<dbReference type="Pfam" id="PF03221">
    <property type="entry name" value="HTH_Tnp_Tc5"/>
    <property type="match status" value="1"/>
</dbReference>
<protein>
    <submittedName>
        <fullName evidence="3">Uncharacterized protein AlNc14C145G7376</fullName>
    </submittedName>
</protein>
<feature type="domain" description="HTH CENPB-type" evidence="2">
    <location>
        <begin position="45"/>
        <end position="119"/>
    </location>
</feature>
<sequence length="458" mass="52199">MSSRPKQVGNLTYEQKKKIREWHDANVAPTQSPLADKAKCEFGLKAPRTRELVFPEVDEALANWVLLCQAKRVMLSDDLIKGRASQFATLSGIPDDQLLSFSSVWLQAFQGRHGFKQLSAHGENDSVKSEKITAQHDANRERLKGIPVADIYKIDEKGLLYHLEPNRNIAQRQVEGSKKSKTRVTVALICNANGSEKREPFDIDHVKKLRCFQKKVRDQLGFYYRSNLKAWMTGFLFREWMCELDNDMRTQKRNSVYLLDNSSAHTAYGMELNSVKDVWIIASFKRRYWHRQLEYALDLEEQGSQANIYMLDQLTAMKWIKYRWREVPSDAILNGFRDKGLVLGRTTTCRSRIDADDQLNTILLAQLHQPRVRNPMDLNDLVCCTAEADTEMEAFSVTALLSEGAGARFLSTTQETSDFTVSELTSEGVINTQPEISAEGKVDTARAIIFLLGDHPDL</sequence>
<dbReference type="PROSITE" id="PS51253">
    <property type="entry name" value="HTH_CENPB"/>
    <property type="match status" value="1"/>
</dbReference>
<dbReference type="PANTHER" id="PTHR19303:SF73">
    <property type="entry name" value="PROTEIN PDC2"/>
    <property type="match status" value="1"/>
</dbReference>
<dbReference type="InterPro" id="IPR004875">
    <property type="entry name" value="DDE_SF_endonuclease_dom"/>
</dbReference>
<proteinExistence type="predicted"/>
<dbReference type="HOGENOM" id="CLU_018294_0_1_1"/>
<evidence type="ECO:0000256" key="1">
    <source>
        <dbReference type="ARBA" id="ARBA00023125"/>
    </source>
</evidence>
<organism evidence="3">
    <name type="scientific">Albugo laibachii Nc14</name>
    <dbReference type="NCBI Taxonomy" id="890382"/>
    <lineage>
        <taxon>Eukaryota</taxon>
        <taxon>Sar</taxon>
        <taxon>Stramenopiles</taxon>
        <taxon>Oomycota</taxon>
        <taxon>Peronosporomycetes</taxon>
        <taxon>Albuginales</taxon>
        <taxon>Albuginaceae</taxon>
        <taxon>Albugo</taxon>
    </lineage>
</organism>
<dbReference type="GO" id="GO:0005634">
    <property type="term" value="C:nucleus"/>
    <property type="evidence" value="ECO:0007669"/>
    <property type="project" value="TreeGrafter"/>
</dbReference>
<dbReference type="AlphaFoldDB" id="F0WLI9"/>
<keyword evidence="1" id="KW-0238">DNA-binding</keyword>
<dbReference type="GO" id="GO:0003677">
    <property type="term" value="F:DNA binding"/>
    <property type="evidence" value="ECO:0007669"/>
    <property type="project" value="UniProtKB-KW"/>
</dbReference>
<dbReference type="EMBL" id="FR824190">
    <property type="protein sequence ID" value="CCA22152.1"/>
    <property type="molecule type" value="Genomic_DNA"/>
</dbReference>
<dbReference type="Gene3D" id="1.10.10.60">
    <property type="entry name" value="Homeodomain-like"/>
    <property type="match status" value="1"/>
</dbReference>
<evidence type="ECO:0000313" key="3">
    <source>
        <dbReference type="EMBL" id="CCA22152.1"/>
    </source>
</evidence>
<dbReference type="SMART" id="SM00674">
    <property type="entry name" value="CENPB"/>
    <property type="match status" value="1"/>
</dbReference>
<dbReference type="PANTHER" id="PTHR19303">
    <property type="entry name" value="TRANSPOSON"/>
    <property type="match status" value="1"/>
</dbReference>
<accession>F0WLI9</accession>
<reference evidence="3" key="1">
    <citation type="journal article" date="2011" name="PLoS Biol.">
        <title>Gene gain and loss during evolution of obligate parasitism in the white rust pathogen of Arabidopsis thaliana.</title>
        <authorList>
            <person name="Kemen E."/>
            <person name="Gardiner A."/>
            <person name="Schultz-Larsen T."/>
            <person name="Kemen A.C."/>
            <person name="Balmuth A.L."/>
            <person name="Robert-Seilaniantz A."/>
            <person name="Bailey K."/>
            <person name="Holub E."/>
            <person name="Studholme D.J."/>
            <person name="Maclean D."/>
            <person name="Jones J.D."/>
        </authorList>
    </citation>
    <scope>NUCLEOTIDE SEQUENCE</scope>
</reference>
<name>F0WLI9_9STRA</name>
<evidence type="ECO:0000259" key="2">
    <source>
        <dbReference type="PROSITE" id="PS51253"/>
    </source>
</evidence>
<dbReference type="InterPro" id="IPR050863">
    <property type="entry name" value="CenT-Element_Derived"/>
</dbReference>
<dbReference type="Pfam" id="PF03184">
    <property type="entry name" value="DDE_1"/>
    <property type="match status" value="1"/>
</dbReference>
<dbReference type="InterPro" id="IPR006600">
    <property type="entry name" value="HTH_CenpB_DNA-bd_dom"/>
</dbReference>